<accession>A0A7T8IRR2</accession>
<gene>
    <name evidence="1" type="primary">VP7</name>
</gene>
<name>A0A7T8IRR2_9ORTO</name>
<protein>
    <submittedName>
        <fullName evidence="1">Viral protein 7</fullName>
    </submittedName>
</protein>
<organism evidence="1">
    <name type="scientific">Quaranjavirus quaranfilense</name>
    <dbReference type="NCBI Taxonomy" id="688436"/>
    <lineage>
        <taxon>Viruses</taxon>
        <taxon>Riboviria</taxon>
        <taxon>Orthornavirae</taxon>
        <taxon>Negarnaviricota</taxon>
        <taxon>Polyploviricotina</taxon>
        <taxon>Insthoviricetes</taxon>
        <taxon>Articulavirales</taxon>
        <taxon>Orthomyxoviridae</taxon>
        <taxon>Quaranjavirus</taxon>
    </lineage>
</organism>
<dbReference type="EMBL" id="MT774251">
    <property type="protein sequence ID" value="QQO86210.1"/>
    <property type="molecule type" value="Viral_cRNA"/>
</dbReference>
<evidence type="ECO:0000313" key="1">
    <source>
        <dbReference type="EMBL" id="QQO86210.1"/>
    </source>
</evidence>
<reference evidence="1" key="1">
    <citation type="submission" date="2020-07" db="EMBL/GenBank/DDBJ databases">
        <authorList>
            <person name="Feng K.H."/>
            <person name="Tesh R.B."/>
            <person name="Allison A.B."/>
        </authorList>
    </citation>
    <scope>NUCLEOTIDE SEQUENCE</scope>
    <source>
        <strain evidence="1">Eg T 377</strain>
    </source>
</reference>
<sequence length="128" mass="14083">MEKTTPVPFRRAMRCVTLNYTQTLHQLMALSGDIMRLLEKRDTGVSIETRVRVSAVRDAFYTDLLSISNCALLKTALKDFGNALISVMVARSTPTGSASRDPIQAILLKLVQVVEEVSSLPMCPHCSA</sequence>
<proteinExistence type="predicted"/>